<keyword evidence="10" id="KW-1185">Reference proteome</keyword>
<feature type="transmembrane region" description="Helical" evidence="8">
    <location>
        <begin position="198"/>
        <end position="215"/>
    </location>
</feature>
<dbReference type="EMBL" id="BNJK01000002">
    <property type="protein sequence ID" value="GHO98106.1"/>
    <property type="molecule type" value="Genomic_DNA"/>
</dbReference>
<proteinExistence type="inferred from homology"/>
<dbReference type="PANTHER" id="PTHR34979:SF1">
    <property type="entry name" value="INNER MEMBRANE PROTEIN YGAZ"/>
    <property type="match status" value="1"/>
</dbReference>
<dbReference type="RefSeq" id="WP_220208870.1">
    <property type="nucleotide sequence ID" value="NZ_BNJK01000002.1"/>
</dbReference>
<keyword evidence="5 8" id="KW-0812">Transmembrane</keyword>
<comment type="caution">
    <text evidence="9">The sequence shown here is derived from an EMBL/GenBank/DDBJ whole genome shotgun (WGS) entry which is preliminary data.</text>
</comment>
<keyword evidence="4" id="KW-1003">Cell membrane</keyword>
<feature type="transmembrane region" description="Helical" evidence="8">
    <location>
        <begin position="52"/>
        <end position="71"/>
    </location>
</feature>
<evidence type="ECO:0000256" key="2">
    <source>
        <dbReference type="ARBA" id="ARBA00010735"/>
    </source>
</evidence>
<evidence type="ECO:0000256" key="1">
    <source>
        <dbReference type="ARBA" id="ARBA00004651"/>
    </source>
</evidence>
<comment type="subcellular location">
    <subcellularLocation>
        <location evidence="1">Cell membrane</location>
        <topology evidence="1">Multi-pass membrane protein</topology>
    </subcellularLocation>
</comment>
<accession>A0A8J3IZI1</accession>
<evidence type="ECO:0000256" key="6">
    <source>
        <dbReference type="ARBA" id="ARBA00022989"/>
    </source>
</evidence>
<evidence type="ECO:0000313" key="9">
    <source>
        <dbReference type="EMBL" id="GHO98106.1"/>
    </source>
</evidence>
<evidence type="ECO:0000256" key="7">
    <source>
        <dbReference type="ARBA" id="ARBA00023136"/>
    </source>
</evidence>
<evidence type="ECO:0000313" key="10">
    <source>
        <dbReference type="Proteomes" id="UP000597444"/>
    </source>
</evidence>
<dbReference type="GO" id="GO:0005886">
    <property type="term" value="C:plasma membrane"/>
    <property type="evidence" value="ECO:0007669"/>
    <property type="project" value="UniProtKB-SubCell"/>
</dbReference>
<sequence>MTTLPAEERHGQARFTLAGVLLGARRCLPVAVSVFAYGLVFGVLARQSGLSLWEVLLMSAFVYSGTVQLLVLSLWTYPLPVGAILLTTLIVSLRNLLMGTALSPWFSQIRRWEAAVALFFLADENWALTMDEFARGGNDAAFLLGSGLALYVAWLSSTLLGRLASGIVPDPARFGLDFAFTAVFLALLVGLWKGKSDLLPWIVAAAVSLITAHLLPDKWYILCGALAGSLAGVIRDAR</sequence>
<dbReference type="GO" id="GO:1903785">
    <property type="term" value="P:L-valine transmembrane transport"/>
    <property type="evidence" value="ECO:0007669"/>
    <property type="project" value="TreeGrafter"/>
</dbReference>
<feature type="transmembrane region" description="Helical" evidence="8">
    <location>
        <begin position="28"/>
        <end position="45"/>
    </location>
</feature>
<dbReference type="PANTHER" id="PTHR34979">
    <property type="entry name" value="INNER MEMBRANE PROTEIN YGAZ"/>
    <property type="match status" value="1"/>
</dbReference>
<feature type="transmembrane region" description="Helical" evidence="8">
    <location>
        <begin position="140"/>
        <end position="160"/>
    </location>
</feature>
<evidence type="ECO:0000256" key="3">
    <source>
        <dbReference type="ARBA" id="ARBA00022448"/>
    </source>
</evidence>
<comment type="similarity">
    <text evidence="2">Belongs to the AzlC family.</text>
</comment>
<evidence type="ECO:0000256" key="5">
    <source>
        <dbReference type="ARBA" id="ARBA00022692"/>
    </source>
</evidence>
<evidence type="ECO:0000256" key="4">
    <source>
        <dbReference type="ARBA" id="ARBA00022475"/>
    </source>
</evidence>
<evidence type="ECO:0000256" key="8">
    <source>
        <dbReference type="SAM" id="Phobius"/>
    </source>
</evidence>
<dbReference type="InterPro" id="IPR011606">
    <property type="entry name" value="Brnchd-chn_aa_trnsp_permease"/>
</dbReference>
<reference evidence="9" key="1">
    <citation type="submission" date="2020-10" db="EMBL/GenBank/DDBJ databases">
        <title>Taxonomic study of unclassified bacteria belonging to the class Ktedonobacteria.</title>
        <authorList>
            <person name="Yabe S."/>
            <person name="Wang C.M."/>
            <person name="Zheng Y."/>
            <person name="Sakai Y."/>
            <person name="Cavaletti L."/>
            <person name="Monciardini P."/>
            <person name="Donadio S."/>
        </authorList>
    </citation>
    <scope>NUCLEOTIDE SEQUENCE</scope>
    <source>
        <strain evidence="9">ID150040</strain>
    </source>
</reference>
<organism evidence="9 10">
    <name type="scientific">Reticulibacter mediterranei</name>
    <dbReference type="NCBI Taxonomy" id="2778369"/>
    <lineage>
        <taxon>Bacteria</taxon>
        <taxon>Bacillati</taxon>
        <taxon>Chloroflexota</taxon>
        <taxon>Ktedonobacteria</taxon>
        <taxon>Ktedonobacterales</taxon>
        <taxon>Reticulibacteraceae</taxon>
        <taxon>Reticulibacter</taxon>
    </lineage>
</organism>
<keyword evidence="3" id="KW-0813">Transport</keyword>
<name>A0A8J3IZI1_9CHLR</name>
<feature type="transmembrane region" description="Helical" evidence="8">
    <location>
        <begin position="172"/>
        <end position="192"/>
    </location>
</feature>
<protein>
    <submittedName>
        <fullName evidence="9">Transporter</fullName>
    </submittedName>
</protein>
<dbReference type="AlphaFoldDB" id="A0A8J3IZI1"/>
<feature type="transmembrane region" description="Helical" evidence="8">
    <location>
        <begin position="77"/>
        <end position="97"/>
    </location>
</feature>
<keyword evidence="6 8" id="KW-1133">Transmembrane helix</keyword>
<keyword evidence="7 8" id="KW-0472">Membrane</keyword>
<gene>
    <name evidence="9" type="ORF">KSF_081540</name>
</gene>
<dbReference type="Pfam" id="PF03591">
    <property type="entry name" value="AzlC"/>
    <property type="match status" value="1"/>
</dbReference>
<dbReference type="Proteomes" id="UP000597444">
    <property type="component" value="Unassembled WGS sequence"/>
</dbReference>